<dbReference type="EMBL" id="BFEA01000005">
    <property type="protein sequence ID" value="GBG59647.1"/>
    <property type="molecule type" value="Genomic_DNA"/>
</dbReference>
<feature type="region of interest" description="Disordered" evidence="1">
    <location>
        <begin position="1"/>
        <end position="127"/>
    </location>
</feature>
<feature type="region of interest" description="Disordered" evidence="1">
    <location>
        <begin position="962"/>
        <end position="1005"/>
    </location>
</feature>
<name>A0A388JPE8_CHABU</name>
<dbReference type="AlphaFoldDB" id="A0A388JPE8"/>
<feature type="compositionally biased region" description="Basic and acidic residues" evidence="1">
    <location>
        <begin position="105"/>
        <end position="116"/>
    </location>
</feature>
<feature type="compositionally biased region" description="Acidic residues" evidence="1">
    <location>
        <begin position="8"/>
        <end position="23"/>
    </location>
</feature>
<keyword evidence="3" id="KW-1185">Reference proteome</keyword>
<gene>
    <name evidence="2" type="ORF">CBR_g49911</name>
</gene>
<feature type="compositionally biased region" description="Basic residues" evidence="1">
    <location>
        <begin position="27"/>
        <end position="55"/>
    </location>
</feature>
<protein>
    <submittedName>
        <fullName evidence="2">Uncharacterized protein</fullName>
    </submittedName>
</protein>
<evidence type="ECO:0000313" key="3">
    <source>
        <dbReference type="Proteomes" id="UP000265515"/>
    </source>
</evidence>
<evidence type="ECO:0000313" key="2">
    <source>
        <dbReference type="EMBL" id="GBG59647.1"/>
    </source>
</evidence>
<accession>A0A388JPE8</accession>
<feature type="region of interest" description="Disordered" evidence="1">
    <location>
        <begin position="310"/>
        <end position="361"/>
    </location>
</feature>
<proteinExistence type="predicted"/>
<feature type="compositionally biased region" description="Basic and acidic residues" evidence="1">
    <location>
        <begin position="397"/>
        <end position="420"/>
    </location>
</feature>
<reference evidence="2 3" key="1">
    <citation type="journal article" date="2018" name="Cell">
        <title>The Chara Genome: Secondary Complexity and Implications for Plant Terrestrialization.</title>
        <authorList>
            <person name="Nishiyama T."/>
            <person name="Sakayama H."/>
            <person name="Vries J.D."/>
            <person name="Buschmann H."/>
            <person name="Saint-Marcoux D."/>
            <person name="Ullrich K.K."/>
            <person name="Haas F.B."/>
            <person name="Vanderstraeten L."/>
            <person name="Becker D."/>
            <person name="Lang D."/>
            <person name="Vosolsobe S."/>
            <person name="Rombauts S."/>
            <person name="Wilhelmsson P.K.I."/>
            <person name="Janitza P."/>
            <person name="Kern R."/>
            <person name="Heyl A."/>
            <person name="Rumpler F."/>
            <person name="Villalobos L.I.A.C."/>
            <person name="Clay J.M."/>
            <person name="Skokan R."/>
            <person name="Toyoda A."/>
            <person name="Suzuki Y."/>
            <person name="Kagoshima H."/>
            <person name="Schijlen E."/>
            <person name="Tajeshwar N."/>
            <person name="Catarino B."/>
            <person name="Hetherington A.J."/>
            <person name="Saltykova A."/>
            <person name="Bonnot C."/>
            <person name="Breuninger H."/>
            <person name="Symeonidi A."/>
            <person name="Radhakrishnan G.V."/>
            <person name="Van Nieuwerburgh F."/>
            <person name="Deforce D."/>
            <person name="Chang C."/>
            <person name="Karol K.G."/>
            <person name="Hedrich R."/>
            <person name="Ulvskov P."/>
            <person name="Glockner G."/>
            <person name="Delwiche C.F."/>
            <person name="Petrasek J."/>
            <person name="Van de Peer Y."/>
            <person name="Friml J."/>
            <person name="Beilby M."/>
            <person name="Dolan L."/>
            <person name="Kohara Y."/>
            <person name="Sugano S."/>
            <person name="Fujiyama A."/>
            <person name="Delaux P.-M."/>
            <person name="Quint M."/>
            <person name="TheiBen G."/>
            <person name="Hagemann M."/>
            <person name="Harholt J."/>
            <person name="Dunand C."/>
            <person name="Zachgo S."/>
            <person name="Langdale J."/>
            <person name="Maumus F."/>
            <person name="Straeten D.V.D."/>
            <person name="Gould S.B."/>
            <person name="Rensing S.A."/>
        </authorList>
    </citation>
    <scope>NUCLEOTIDE SEQUENCE [LARGE SCALE GENOMIC DNA]</scope>
    <source>
        <strain evidence="2 3">S276</strain>
    </source>
</reference>
<dbReference type="Gramene" id="GBG59647">
    <property type="protein sequence ID" value="GBG59647"/>
    <property type="gene ID" value="CBR_g49911"/>
</dbReference>
<sequence length="1005" mass="110016">MARRGGYGEEEEDVDEEDEEEEELRWGRRRDGRREKRKGRRRTSGRRRRHGRRGRVGHEEGKDTRKGRRQGGMEDEEVRGGGGGDKEDEEGQEEEDEQEEEEEEETKRRREEETWRMRKGRRSKKFGETDEAYQARMLLLITEAKQTSDAVAAAAKQKAEDAEKARLLAIEQQRQHDEAADWRTEAKNGKMEESGNKIALLLSHLTDLLATCITQQEDIHSLDDALAQVHSRLRQLEQRPVAAPNASSSNTSDCLEALEIDVSSLKDGVEDEVPTDQQLVSRRGARATVMKEELMQARERMRAVSRMGATRRLWESDRRRRSGGGRGGGHWGGRGRGGREGPGGRRTIAGRRMTADELVRKPRQRWDEGDFLYESSFSDCEDFFGTGAPAQDDDNDVGDRHPDVDDDDGVRGDDHGDGGDWPRPCSTRGDPLCMDWLPTNLEKSVGLRAMEASRRPIAYASRSFAAVRSGFVSHFTLCIEESMLPPRSGHGVQSDVHREVVAMQQSDTHGPNADDTVLRSPPALMEGTVVVCPGADLPEGEVSHTPAHEKSAAGHVGLACPTGSLPGTGELSAMNSALVYLPDLLTLISLGLPHVSLPNPHQPVAIERGPDAFDEFGDDAITVCPKASATPTVFRVGRPHEVDLGKAETTARHLCDSHRSIAQRNLSDSFHGAEDGGFAALGAIERAARPPRPLSHSEHQPINAAVGAVVGVPATDITDATKQPVVASSATAWRDKATLLPTVAFYTSGTTKYEARHGSALSMKTSDVQATRAAKASISRARKKASTRKALRSSPHMHSHLRRSGLVHLEDGEIAPDGDALDVGGRAAMTADGVGKEGAGDAVVEHANRRAMREQEQMDAQMLILRHKEALRTIRPRINKNEMIKAFREKQQMHLQHHLTDGGTAGHATRIYHARDGTGGISVPSAATAAAAVSAHVKGPETCTGPGSVSLWPHQPQWQRAEVFVTRKPERSQQPPQSDRQVPMQKGKASPTGESPQPHGETCAE</sequence>
<organism evidence="2 3">
    <name type="scientific">Chara braunii</name>
    <name type="common">Braun's stonewort</name>
    <dbReference type="NCBI Taxonomy" id="69332"/>
    <lineage>
        <taxon>Eukaryota</taxon>
        <taxon>Viridiplantae</taxon>
        <taxon>Streptophyta</taxon>
        <taxon>Charophyceae</taxon>
        <taxon>Charales</taxon>
        <taxon>Characeae</taxon>
        <taxon>Chara</taxon>
    </lineage>
</organism>
<feature type="compositionally biased region" description="Acidic residues" evidence="1">
    <location>
        <begin position="86"/>
        <end position="104"/>
    </location>
</feature>
<comment type="caution">
    <text evidence="2">The sequence shown here is derived from an EMBL/GenBank/DDBJ whole genome shotgun (WGS) entry which is preliminary data.</text>
</comment>
<feature type="region of interest" description="Disordered" evidence="1">
    <location>
        <begin position="779"/>
        <end position="802"/>
    </location>
</feature>
<evidence type="ECO:0000256" key="1">
    <source>
        <dbReference type="SAM" id="MobiDB-lite"/>
    </source>
</evidence>
<dbReference type="Proteomes" id="UP000265515">
    <property type="component" value="Unassembled WGS sequence"/>
</dbReference>
<feature type="compositionally biased region" description="Gly residues" evidence="1">
    <location>
        <begin position="324"/>
        <end position="335"/>
    </location>
</feature>
<feature type="region of interest" description="Disordered" evidence="1">
    <location>
        <begin position="383"/>
        <end position="425"/>
    </location>
</feature>
<feature type="compositionally biased region" description="Basic residues" evidence="1">
    <location>
        <begin position="780"/>
        <end position="802"/>
    </location>
</feature>